<dbReference type="Pfam" id="PF15072">
    <property type="entry name" value="HROB"/>
    <property type="match status" value="2"/>
</dbReference>
<gene>
    <name evidence="2" type="ORF">Tco_1029962</name>
</gene>
<evidence type="ECO:0000313" key="2">
    <source>
        <dbReference type="EMBL" id="GJT70676.1"/>
    </source>
</evidence>
<accession>A0ABQ5G5G0</accession>
<evidence type="ECO:0000313" key="3">
    <source>
        <dbReference type="Proteomes" id="UP001151760"/>
    </source>
</evidence>
<name>A0ABQ5G5G0_9ASTR</name>
<reference evidence="2" key="1">
    <citation type="journal article" date="2022" name="Int. J. Mol. Sci.">
        <title>Draft Genome of Tanacetum Coccineum: Genomic Comparison of Closely Related Tanacetum-Family Plants.</title>
        <authorList>
            <person name="Yamashiro T."/>
            <person name="Shiraishi A."/>
            <person name="Nakayama K."/>
            <person name="Satake H."/>
        </authorList>
    </citation>
    <scope>NUCLEOTIDE SEQUENCE</scope>
</reference>
<proteinExistence type="predicted"/>
<dbReference type="Proteomes" id="UP001151760">
    <property type="component" value="Unassembled WGS sequence"/>
</dbReference>
<evidence type="ECO:0000259" key="1">
    <source>
        <dbReference type="Pfam" id="PF15072"/>
    </source>
</evidence>
<organism evidence="2 3">
    <name type="scientific">Tanacetum coccineum</name>
    <dbReference type="NCBI Taxonomy" id="301880"/>
    <lineage>
        <taxon>Eukaryota</taxon>
        <taxon>Viridiplantae</taxon>
        <taxon>Streptophyta</taxon>
        <taxon>Embryophyta</taxon>
        <taxon>Tracheophyta</taxon>
        <taxon>Spermatophyta</taxon>
        <taxon>Magnoliopsida</taxon>
        <taxon>eudicotyledons</taxon>
        <taxon>Gunneridae</taxon>
        <taxon>Pentapetalae</taxon>
        <taxon>asterids</taxon>
        <taxon>campanulids</taxon>
        <taxon>Asterales</taxon>
        <taxon>Asteraceae</taxon>
        <taxon>Asteroideae</taxon>
        <taxon>Anthemideae</taxon>
        <taxon>Anthemidinae</taxon>
        <taxon>Tanacetum</taxon>
    </lineage>
</organism>
<comment type="caution">
    <text evidence="2">The sequence shown here is derived from an EMBL/GenBank/DDBJ whole genome shotgun (WGS) entry which is preliminary data.</text>
</comment>
<feature type="domain" description="Homologous recombination OB-fold protein OB-fold" evidence="1">
    <location>
        <begin position="94"/>
        <end position="179"/>
    </location>
</feature>
<dbReference type="InterPro" id="IPR028045">
    <property type="entry name" value="HROB"/>
</dbReference>
<protein>
    <recommendedName>
        <fullName evidence="1">Homologous recombination OB-fold protein OB-fold domain-containing protein</fullName>
    </recommendedName>
</protein>
<feature type="domain" description="Homologous recombination OB-fold protein OB-fold" evidence="1">
    <location>
        <begin position="187"/>
        <end position="218"/>
    </location>
</feature>
<sequence>MPEQIGVREFSPPYYISQLKDSLIISGSFGDGDCRIIYAWALEVEGGSQAKLLKENVFILGSDGALKSTQEYMQKVVEDVGCLGDIKNFLKNRKLDQVVTIVKSCSPNAIGDLTVTMKDLIGTIPGTIHYKVIGEGGYGKDITVGAGLILANVSIFSPKPSMHYLNITLRNIVKVFCKDTVPQIIFVLILRNVSVFTPKPSKHYLNITIRNIVKVFDKDTEF</sequence>
<dbReference type="PANTHER" id="PTHR14523">
    <property type="entry name" value="UNCHARACTERIZED PROTEIN C17ORF53 HOMOLOG"/>
    <property type="match status" value="1"/>
</dbReference>
<dbReference type="InterPro" id="IPR058570">
    <property type="entry name" value="HROB_OB"/>
</dbReference>
<reference evidence="2" key="2">
    <citation type="submission" date="2022-01" db="EMBL/GenBank/DDBJ databases">
        <authorList>
            <person name="Yamashiro T."/>
            <person name="Shiraishi A."/>
            <person name="Satake H."/>
            <person name="Nakayama K."/>
        </authorList>
    </citation>
    <scope>NUCLEOTIDE SEQUENCE</scope>
</reference>
<keyword evidence="3" id="KW-1185">Reference proteome</keyword>
<dbReference type="PANTHER" id="PTHR14523:SF1">
    <property type="entry name" value="HOMOLOGOUS RECOMBINATION OB-FOLD PROTEIN"/>
    <property type="match status" value="1"/>
</dbReference>
<dbReference type="EMBL" id="BQNB010018099">
    <property type="protein sequence ID" value="GJT70676.1"/>
    <property type="molecule type" value="Genomic_DNA"/>
</dbReference>